<dbReference type="Pfam" id="PF01541">
    <property type="entry name" value="GIY-YIG"/>
    <property type="match status" value="1"/>
</dbReference>
<dbReference type="Gene3D" id="3.40.1440.10">
    <property type="entry name" value="GIY-YIG endonuclease"/>
    <property type="match status" value="1"/>
</dbReference>
<name>A0ABV7M9L7_9PROT</name>
<dbReference type="InterPro" id="IPR050190">
    <property type="entry name" value="UPF0213_domain"/>
</dbReference>
<dbReference type="PANTHER" id="PTHR34477">
    <property type="entry name" value="UPF0213 PROTEIN YHBQ"/>
    <property type="match status" value="1"/>
</dbReference>
<evidence type="ECO:0000256" key="1">
    <source>
        <dbReference type="ARBA" id="ARBA00007435"/>
    </source>
</evidence>
<keyword evidence="4" id="KW-1185">Reference proteome</keyword>
<accession>A0ABV7M9L7</accession>
<evidence type="ECO:0000313" key="3">
    <source>
        <dbReference type="EMBL" id="MFC3301587.1"/>
    </source>
</evidence>
<dbReference type="PROSITE" id="PS50164">
    <property type="entry name" value="GIY_YIG"/>
    <property type="match status" value="1"/>
</dbReference>
<reference evidence="4" key="1">
    <citation type="journal article" date="2019" name="Int. J. Syst. Evol. Microbiol.">
        <title>The Global Catalogue of Microorganisms (GCM) 10K type strain sequencing project: providing services to taxonomists for standard genome sequencing and annotation.</title>
        <authorList>
            <consortium name="The Broad Institute Genomics Platform"/>
            <consortium name="The Broad Institute Genome Sequencing Center for Infectious Disease"/>
            <person name="Wu L."/>
            <person name="Ma J."/>
        </authorList>
    </citation>
    <scope>NUCLEOTIDE SEQUENCE [LARGE SCALE GENOMIC DNA]</scope>
    <source>
        <strain evidence="4">KCTC 22245</strain>
    </source>
</reference>
<protein>
    <submittedName>
        <fullName evidence="3">GIY-YIG nuclease family protein</fullName>
    </submittedName>
</protein>
<dbReference type="EMBL" id="JBHRVA010000002">
    <property type="protein sequence ID" value="MFC3301587.1"/>
    <property type="molecule type" value="Genomic_DNA"/>
</dbReference>
<sequence length="118" mass="14234">MDQNYAVYLMASRHSGTLYVGVTRDLKRRVWEHRTDYREGFTSKYAVHRLVWFEMHSDIQAAIAREKAIKKWRRQWKINLIEERNLDWNDLYPSLFGMTQRQFNTCHSGALEEQARNP</sequence>
<evidence type="ECO:0000313" key="4">
    <source>
        <dbReference type="Proteomes" id="UP001595607"/>
    </source>
</evidence>
<dbReference type="SMART" id="SM00465">
    <property type="entry name" value="GIYc"/>
    <property type="match status" value="1"/>
</dbReference>
<organism evidence="3 4">
    <name type="scientific">Parvularcula lutaonensis</name>
    <dbReference type="NCBI Taxonomy" id="491923"/>
    <lineage>
        <taxon>Bacteria</taxon>
        <taxon>Pseudomonadati</taxon>
        <taxon>Pseudomonadota</taxon>
        <taxon>Alphaproteobacteria</taxon>
        <taxon>Parvularculales</taxon>
        <taxon>Parvularculaceae</taxon>
        <taxon>Parvularcula</taxon>
    </lineage>
</organism>
<gene>
    <name evidence="3" type="ORF">ACFONP_02425</name>
</gene>
<comment type="similarity">
    <text evidence="1">Belongs to the UPF0213 family.</text>
</comment>
<dbReference type="Proteomes" id="UP001595607">
    <property type="component" value="Unassembled WGS sequence"/>
</dbReference>
<proteinExistence type="inferred from homology"/>
<evidence type="ECO:0000259" key="2">
    <source>
        <dbReference type="PROSITE" id="PS50164"/>
    </source>
</evidence>
<feature type="domain" description="GIY-YIG" evidence="2">
    <location>
        <begin position="3"/>
        <end position="80"/>
    </location>
</feature>
<dbReference type="RefSeq" id="WP_189572861.1">
    <property type="nucleotide sequence ID" value="NZ_BMXU01000001.1"/>
</dbReference>
<dbReference type="PANTHER" id="PTHR34477:SF5">
    <property type="entry name" value="BSL5627 PROTEIN"/>
    <property type="match status" value="1"/>
</dbReference>
<comment type="caution">
    <text evidence="3">The sequence shown here is derived from an EMBL/GenBank/DDBJ whole genome shotgun (WGS) entry which is preliminary data.</text>
</comment>
<dbReference type="SUPFAM" id="SSF82771">
    <property type="entry name" value="GIY-YIG endonuclease"/>
    <property type="match status" value="1"/>
</dbReference>
<dbReference type="CDD" id="cd10448">
    <property type="entry name" value="GIY-YIG_unchar_3"/>
    <property type="match status" value="1"/>
</dbReference>
<dbReference type="InterPro" id="IPR035901">
    <property type="entry name" value="GIY-YIG_endonuc_sf"/>
</dbReference>
<dbReference type="InterPro" id="IPR000305">
    <property type="entry name" value="GIY-YIG_endonuc"/>
</dbReference>